<evidence type="ECO:0000313" key="2">
    <source>
        <dbReference type="EMBL" id="TYP72771.1"/>
    </source>
</evidence>
<feature type="transmembrane region" description="Helical" evidence="1">
    <location>
        <begin position="37"/>
        <end position="55"/>
    </location>
</feature>
<reference evidence="2 3" key="1">
    <citation type="submission" date="2019-07" db="EMBL/GenBank/DDBJ databases">
        <title>Genomic Encyclopedia of Archaeal and Bacterial Type Strains, Phase II (KMG-II): from individual species to whole genera.</title>
        <authorList>
            <person name="Goeker M."/>
        </authorList>
    </citation>
    <scope>NUCLEOTIDE SEQUENCE [LARGE SCALE GENOMIC DNA]</scope>
    <source>
        <strain evidence="2 3">DSM 17527</strain>
    </source>
</reference>
<comment type="caution">
    <text evidence="2">The sequence shown here is derived from an EMBL/GenBank/DDBJ whole genome shotgun (WGS) entry which is preliminary data.</text>
</comment>
<name>A0A5S5BZZ9_9FLAO</name>
<feature type="transmembrane region" description="Helical" evidence="1">
    <location>
        <begin position="124"/>
        <end position="147"/>
    </location>
</feature>
<dbReference type="OrthoDB" id="709028at2"/>
<gene>
    <name evidence="2" type="ORF">BD809_10619</name>
</gene>
<organism evidence="2 3">
    <name type="scientific">Aquimarina intermedia</name>
    <dbReference type="NCBI Taxonomy" id="350814"/>
    <lineage>
        <taxon>Bacteria</taxon>
        <taxon>Pseudomonadati</taxon>
        <taxon>Bacteroidota</taxon>
        <taxon>Flavobacteriia</taxon>
        <taxon>Flavobacteriales</taxon>
        <taxon>Flavobacteriaceae</taxon>
        <taxon>Aquimarina</taxon>
    </lineage>
</organism>
<keyword evidence="1" id="KW-0812">Transmembrane</keyword>
<dbReference type="Proteomes" id="UP000324376">
    <property type="component" value="Unassembled WGS sequence"/>
</dbReference>
<feature type="transmembrane region" description="Helical" evidence="1">
    <location>
        <begin position="159"/>
        <end position="186"/>
    </location>
</feature>
<accession>A0A5S5BZZ9</accession>
<keyword evidence="3" id="KW-1185">Reference proteome</keyword>
<evidence type="ECO:0000256" key="1">
    <source>
        <dbReference type="SAM" id="Phobius"/>
    </source>
</evidence>
<evidence type="ECO:0000313" key="3">
    <source>
        <dbReference type="Proteomes" id="UP000324376"/>
    </source>
</evidence>
<proteinExistence type="predicted"/>
<dbReference type="EMBL" id="VNHU01000006">
    <property type="protein sequence ID" value="TYP72771.1"/>
    <property type="molecule type" value="Genomic_DNA"/>
</dbReference>
<sequence length="206" mass="24408">MDELEVLKQHWKKQEQGLPKLSYDDIYKMILKRSSSMVKWIFIISVLEFLLWGSLDVFFRVNGQYDEIKTSGMENYLTISSVVSYGILIYFIIRFYLNYKKIQTTDSAKVLMQNILKTRNTVKLYVWVNLSFLAILFLTTMSYSIFFTDDFQNGDTKEVPVWMIMVTAVIVIIVFIAVIALFYRLVYGILTRRLKKNYDELEQLQM</sequence>
<dbReference type="AlphaFoldDB" id="A0A5S5BZZ9"/>
<protein>
    <submittedName>
        <fullName evidence="2">Uncharacterized protein</fullName>
    </submittedName>
</protein>
<dbReference type="RefSeq" id="WP_148782808.1">
    <property type="nucleotide sequence ID" value="NZ_VNHU01000006.1"/>
</dbReference>
<feature type="transmembrane region" description="Helical" evidence="1">
    <location>
        <begin position="75"/>
        <end position="97"/>
    </location>
</feature>
<keyword evidence="1" id="KW-1133">Transmembrane helix</keyword>
<keyword evidence="1" id="KW-0472">Membrane</keyword>